<protein>
    <submittedName>
        <fullName evidence="1">Uncharacterized protein</fullName>
    </submittedName>
</protein>
<gene>
    <name evidence="1" type="ORF">CDL20_14475</name>
</gene>
<proteinExistence type="predicted"/>
<reference evidence="1 2" key="1">
    <citation type="journal article" date="2017" name="Genome Med.">
        <title>A novel Ruminococcus gnavus clade enriched in inflammatory bowel disease patients.</title>
        <authorList>
            <person name="Hall A.B."/>
            <person name="Yassour M."/>
            <person name="Sauk J."/>
            <person name="Garner A."/>
            <person name="Jiang X."/>
            <person name="Arthur T."/>
            <person name="Lagoudas G.K."/>
            <person name="Vatanen T."/>
            <person name="Fornelos N."/>
            <person name="Wilson R."/>
            <person name="Bertha M."/>
            <person name="Cohen M."/>
            <person name="Garber J."/>
            <person name="Khalili H."/>
            <person name="Gevers D."/>
            <person name="Ananthakrishnan A.N."/>
            <person name="Kugathasan S."/>
            <person name="Lander E.S."/>
            <person name="Blainey P."/>
            <person name="Vlamakis H."/>
            <person name="Xavier R.J."/>
            <person name="Huttenhower C."/>
        </authorList>
    </citation>
    <scope>NUCLEOTIDE SEQUENCE [LARGE SCALE GENOMIC DNA]</scope>
    <source>
        <strain evidence="1 2">RJX1128</strain>
    </source>
</reference>
<comment type="caution">
    <text evidence="1">The sequence shown here is derived from an EMBL/GenBank/DDBJ whole genome shotgun (WGS) entry which is preliminary data.</text>
</comment>
<dbReference type="RefSeq" id="WP_101883013.1">
    <property type="nucleotide sequence ID" value="NZ_CAXSWW010000055.1"/>
</dbReference>
<dbReference type="Proteomes" id="UP000234840">
    <property type="component" value="Unassembled WGS sequence"/>
</dbReference>
<sequence length="208" mass="22500">MFDAFKPQKGLNESSLKFIDRIQKLKDDGKLTDKTNLSKIAQDLGNVNVEVLNAAKAAQTGKKSWDDYETVVAKTSSTTSKFSKATSTLKNVGGMIGSSLLNAGVGMLAGVAIQGVVTLIDNYIHRQEKMIAKGKEAKSSIDETFAEFSKGKNTLDTLGQSFADNADDIETTGDAIESIYVIEQVIESSPYPNSSMFHYRAFVGNPPM</sequence>
<accession>A0A2N5PWG9</accession>
<evidence type="ECO:0000313" key="1">
    <source>
        <dbReference type="EMBL" id="PLT81006.1"/>
    </source>
</evidence>
<evidence type="ECO:0000313" key="2">
    <source>
        <dbReference type="Proteomes" id="UP000234840"/>
    </source>
</evidence>
<dbReference type="EMBL" id="NIHW01000058">
    <property type="protein sequence ID" value="PLT81006.1"/>
    <property type="molecule type" value="Genomic_DNA"/>
</dbReference>
<dbReference type="AlphaFoldDB" id="A0A2N5PWG9"/>
<name>A0A2N5PWG9_MEDGN</name>
<organism evidence="1 2">
    <name type="scientific">Mediterraneibacter gnavus</name>
    <name type="common">Ruminococcus gnavus</name>
    <dbReference type="NCBI Taxonomy" id="33038"/>
    <lineage>
        <taxon>Bacteria</taxon>
        <taxon>Bacillati</taxon>
        <taxon>Bacillota</taxon>
        <taxon>Clostridia</taxon>
        <taxon>Lachnospirales</taxon>
        <taxon>Lachnospiraceae</taxon>
        <taxon>Mediterraneibacter</taxon>
    </lineage>
</organism>